<gene>
    <name evidence="11" type="ORF">CLUP02_14668</name>
</gene>
<dbReference type="PANTHER" id="PTHR42940">
    <property type="entry name" value="ALCOHOL DEHYDROGENASE 1-RELATED"/>
    <property type="match status" value="1"/>
</dbReference>
<dbReference type="RefSeq" id="XP_049150741.1">
    <property type="nucleotide sequence ID" value="XM_049293595.1"/>
</dbReference>
<dbReference type="InterPro" id="IPR013154">
    <property type="entry name" value="ADH-like_N"/>
</dbReference>
<dbReference type="Gene3D" id="3.40.50.150">
    <property type="entry name" value="Vaccinia Virus protein VP39"/>
    <property type="match status" value="1"/>
</dbReference>
<evidence type="ECO:0000256" key="1">
    <source>
        <dbReference type="ARBA" id="ARBA00001947"/>
    </source>
</evidence>
<feature type="compositionally biased region" description="Low complexity" evidence="8">
    <location>
        <begin position="422"/>
        <end position="432"/>
    </location>
</feature>
<evidence type="ECO:0000313" key="11">
    <source>
        <dbReference type="EMBL" id="UQC89140.1"/>
    </source>
</evidence>
<keyword evidence="4 7" id="KW-0862">Zinc</keyword>
<evidence type="ECO:0000256" key="8">
    <source>
        <dbReference type="SAM" id="MobiDB-lite"/>
    </source>
</evidence>
<dbReference type="GO" id="GO:0004022">
    <property type="term" value="F:alcohol dehydrogenase (NAD+) activity"/>
    <property type="evidence" value="ECO:0007669"/>
    <property type="project" value="TreeGrafter"/>
</dbReference>
<dbReference type="InterPro" id="IPR013149">
    <property type="entry name" value="ADH-like_C"/>
</dbReference>
<evidence type="ECO:0000256" key="4">
    <source>
        <dbReference type="ARBA" id="ARBA00022833"/>
    </source>
</evidence>
<dbReference type="InterPro" id="IPR020843">
    <property type="entry name" value="ER"/>
</dbReference>
<dbReference type="SUPFAM" id="SSF51735">
    <property type="entry name" value="NAD(P)-binding Rossmann-fold domains"/>
    <property type="match status" value="1"/>
</dbReference>
<dbReference type="InterPro" id="IPR002328">
    <property type="entry name" value="ADH_Zn_CS"/>
</dbReference>
<evidence type="ECO:0000259" key="10">
    <source>
        <dbReference type="SMART" id="SM00829"/>
    </source>
</evidence>
<dbReference type="InterPro" id="IPR011032">
    <property type="entry name" value="GroES-like_sf"/>
</dbReference>
<feature type="domain" description="Enoyl reductase (ER)" evidence="10">
    <location>
        <begin position="81"/>
        <end position="410"/>
    </location>
</feature>
<evidence type="ECO:0000256" key="9">
    <source>
        <dbReference type="SAM" id="SignalP"/>
    </source>
</evidence>
<keyword evidence="12" id="KW-1185">Reference proteome</keyword>
<dbReference type="PROSITE" id="PS00059">
    <property type="entry name" value="ADH_ZINC"/>
    <property type="match status" value="1"/>
</dbReference>
<dbReference type="Gene3D" id="3.90.180.10">
    <property type="entry name" value="Medium-chain alcohol dehydrogenases, catalytic domain"/>
    <property type="match status" value="1"/>
</dbReference>
<proteinExistence type="inferred from homology"/>
<dbReference type="GO" id="GO:0008270">
    <property type="term" value="F:zinc ion binding"/>
    <property type="evidence" value="ECO:0007669"/>
    <property type="project" value="InterPro"/>
</dbReference>
<evidence type="ECO:0000256" key="6">
    <source>
        <dbReference type="ARBA" id="ARBA00023027"/>
    </source>
</evidence>
<evidence type="ECO:0000256" key="5">
    <source>
        <dbReference type="ARBA" id="ARBA00023002"/>
    </source>
</evidence>
<feature type="chain" id="PRO_5040230084" evidence="9">
    <location>
        <begin position="17"/>
        <end position="709"/>
    </location>
</feature>
<keyword evidence="9" id="KW-0732">Signal</keyword>
<accession>A0A9Q8T5E7</accession>
<dbReference type="GO" id="GO:0005737">
    <property type="term" value="C:cytoplasm"/>
    <property type="evidence" value="ECO:0007669"/>
    <property type="project" value="TreeGrafter"/>
</dbReference>
<dbReference type="Pfam" id="PF00107">
    <property type="entry name" value="ADH_zinc_N"/>
    <property type="match status" value="1"/>
</dbReference>
<dbReference type="EMBL" id="CP019480">
    <property type="protein sequence ID" value="UQC89140.1"/>
    <property type="molecule type" value="Genomic_DNA"/>
</dbReference>
<dbReference type="CDD" id="cd08297">
    <property type="entry name" value="CAD3"/>
    <property type="match status" value="1"/>
</dbReference>
<evidence type="ECO:0000256" key="2">
    <source>
        <dbReference type="ARBA" id="ARBA00008072"/>
    </source>
</evidence>
<keyword evidence="6" id="KW-0520">NAD</keyword>
<evidence type="ECO:0000256" key="7">
    <source>
        <dbReference type="RuleBase" id="RU361277"/>
    </source>
</evidence>
<dbReference type="Gene3D" id="3.40.50.720">
    <property type="entry name" value="NAD(P)-binding Rossmann-like Domain"/>
    <property type="match status" value="1"/>
</dbReference>
<dbReference type="GeneID" id="73348605"/>
<dbReference type="AlphaFoldDB" id="A0A9Q8T5E7"/>
<dbReference type="KEGG" id="clup:CLUP02_14668"/>
<dbReference type="Pfam" id="PF13489">
    <property type="entry name" value="Methyltransf_23"/>
    <property type="match status" value="1"/>
</dbReference>
<feature type="signal peptide" evidence="9">
    <location>
        <begin position="1"/>
        <end position="16"/>
    </location>
</feature>
<reference evidence="11" key="1">
    <citation type="journal article" date="2021" name="Mol. Plant Microbe Interact.">
        <title>Complete Genome Sequence of the Plant-Pathogenic Fungus Colletotrichum lupini.</title>
        <authorList>
            <person name="Baroncelli R."/>
            <person name="Pensec F."/>
            <person name="Da Lio D."/>
            <person name="Boufleur T."/>
            <person name="Vicente I."/>
            <person name="Sarrocco S."/>
            <person name="Picot A."/>
            <person name="Baraldi E."/>
            <person name="Sukno S."/>
            <person name="Thon M."/>
            <person name="Le Floch G."/>
        </authorList>
    </citation>
    <scope>NUCLEOTIDE SEQUENCE</scope>
    <source>
        <strain evidence="11">IMI 504893</strain>
    </source>
</reference>
<name>A0A9Q8T5E7_9PEZI</name>
<keyword evidence="3 7" id="KW-0479">Metal-binding</keyword>
<comment type="similarity">
    <text evidence="2 7">Belongs to the zinc-containing alcohol dehydrogenase family.</text>
</comment>
<dbReference type="InterPro" id="IPR036291">
    <property type="entry name" value="NAD(P)-bd_dom_sf"/>
</dbReference>
<keyword evidence="5" id="KW-0560">Oxidoreductase</keyword>
<feature type="region of interest" description="Disordered" evidence="8">
    <location>
        <begin position="411"/>
        <end position="440"/>
    </location>
</feature>
<organism evidence="11 12">
    <name type="scientific">Colletotrichum lupini</name>
    <dbReference type="NCBI Taxonomy" id="145971"/>
    <lineage>
        <taxon>Eukaryota</taxon>
        <taxon>Fungi</taxon>
        <taxon>Dikarya</taxon>
        <taxon>Ascomycota</taxon>
        <taxon>Pezizomycotina</taxon>
        <taxon>Sordariomycetes</taxon>
        <taxon>Hypocreomycetidae</taxon>
        <taxon>Glomerellales</taxon>
        <taxon>Glomerellaceae</taxon>
        <taxon>Colletotrichum</taxon>
        <taxon>Colletotrichum acutatum species complex</taxon>
    </lineage>
</organism>
<evidence type="ECO:0000313" key="12">
    <source>
        <dbReference type="Proteomes" id="UP000830671"/>
    </source>
</evidence>
<sequence length="709" mass="77336">MQFFTIIALLVPLALAETWNLSGTCSNDLTCEIDDQYTSPTLVCGNQNGHFSGDGNAGKTGCVPAGTKCTYVWTFLFENPGPDAQVVVREDVPVGTPGPFEVLVQLDFTGLCGSEVRALRGWGAYDPILGHEGIGRVVKLGDNVSESLLKKKVGVKWLYSACGECSVCARGFPNNCSKQLNTGKHRPGTLQRYVVADSRYLTLIPEGLNDEEAGPLLCAGLTMMGALSMLDNDLSRGDWVVIQGAGGGLGHLGVQIASKLKGFRVIAVDTGDEKRKYLESRADAFIDYATEDVEKSIMSLTGEGAHAIIVVPGSEDAYRIAPKLLRSMGTIICVGLPRNDFELPISVAQCALKALTIKGAMVGTEDQMTELLQAAEKGTIRASIDLLSFSHVPEIMTQLEKGEVSGRAVNATKMAPSPPKSSPKSSTNSPPNDGDDTIDAIIPDEINDEDASTIGPSVASSSTSVSSSILDYRIENGRTYHKYKDGTPPNAADSRVRRVLDIGTGTGIWAVDFGDEHPEAELIASSTPPNVRFEIDDVEDTWTFSRPFDYIHSRVMTSSVKSWEDFIRECFDPGGYLELNEIDPCPLSDDGTLQETSAVIKSVRMLEQAANIFGRPYHTAQALQETLTKVGFEDVTVQRFKWPTNPWPRDARHKELGIWTHENLVAGWEGFCMAPFTRALNWSREEVMILMMQVRKEFSDRSIHAYFPV</sequence>
<comment type="cofactor">
    <cofactor evidence="1 7">
        <name>Zn(2+)</name>
        <dbReference type="ChEBI" id="CHEBI:29105"/>
    </cofactor>
</comment>
<dbReference type="Pfam" id="PF08240">
    <property type="entry name" value="ADH_N"/>
    <property type="match status" value="1"/>
</dbReference>
<evidence type="ECO:0000256" key="3">
    <source>
        <dbReference type="ARBA" id="ARBA00022723"/>
    </source>
</evidence>
<dbReference type="SUPFAM" id="SSF50129">
    <property type="entry name" value="GroES-like"/>
    <property type="match status" value="1"/>
</dbReference>
<dbReference type="Proteomes" id="UP000830671">
    <property type="component" value="Chromosome 8"/>
</dbReference>
<dbReference type="CDD" id="cd02440">
    <property type="entry name" value="AdoMet_MTases"/>
    <property type="match status" value="1"/>
</dbReference>
<dbReference type="FunFam" id="3.40.50.720:FF:000039">
    <property type="entry name" value="Alcohol dehydrogenase AdhP"/>
    <property type="match status" value="1"/>
</dbReference>
<dbReference type="PANTHER" id="PTHR42940:SF2">
    <property type="entry name" value="DEHYDROGENASE FAMILY OXIDOREDUCTASE, PUTATIVE (JCVI)-RELATED"/>
    <property type="match status" value="1"/>
</dbReference>
<dbReference type="SUPFAM" id="SSF53335">
    <property type="entry name" value="S-adenosyl-L-methionine-dependent methyltransferases"/>
    <property type="match status" value="1"/>
</dbReference>
<dbReference type="SMART" id="SM00829">
    <property type="entry name" value="PKS_ER"/>
    <property type="match status" value="1"/>
</dbReference>
<protein>
    <submittedName>
        <fullName evidence="11">Alcohol dehydrogenase</fullName>
    </submittedName>
</protein>
<dbReference type="InterPro" id="IPR029063">
    <property type="entry name" value="SAM-dependent_MTases_sf"/>
</dbReference>